<evidence type="ECO:0000313" key="1">
    <source>
        <dbReference type="EMBL" id="GAI71697.1"/>
    </source>
</evidence>
<accession>X1QSY6</accession>
<feature type="non-terminal residue" evidence="1">
    <location>
        <position position="1"/>
    </location>
</feature>
<protein>
    <submittedName>
        <fullName evidence="1">Uncharacterized protein</fullName>
    </submittedName>
</protein>
<dbReference type="EMBL" id="BARV01044475">
    <property type="protein sequence ID" value="GAI71697.1"/>
    <property type="molecule type" value="Genomic_DNA"/>
</dbReference>
<organism evidence="1">
    <name type="scientific">marine sediment metagenome</name>
    <dbReference type="NCBI Taxonomy" id="412755"/>
    <lineage>
        <taxon>unclassified sequences</taxon>
        <taxon>metagenomes</taxon>
        <taxon>ecological metagenomes</taxon>
    </lineage>
</organism>
<proteinExistence type="predicted"/>
<sequence length="83" mass="9878">KFKAKEWKPKSNLVLRDPESKEKKKRRPTGQEKIKTVYTTETLVDRLIHLVKSEKGQVLYLLLSKKGKLEIIEYLETYDEDEE</sequence>
<dbReference type="AlphaFoldDB" id="X1QSY6"/>
<feature type="non-terminal residue" evidence="1">
    <location>
        <position position="83"/>
    </location>
</feature>
<gene>
    <name evidence="1" type="ORF">S06H3_65800</name>
</gene>
<name>X1QSY6_9ZZZZ</name>
<reference evidence="1" key="1">
    <citation type="journal article" date="2014" name="Front. Microbiol.">
        <title>High frequency of phylogenetically diverse reductive dehalogenase-homologous genes in deep subseafloor sedimentary metagenomes.</title>
        <authorList>
            <person name="Kawai M."/>
            <person name="Futagami T."/>
            <person name="Toyoda A."/>
            <person name="Takaki Y."/>
            <person name="Nishi S."/>
            <person name="Hori S."/>
            <person name="Arai W."/>
            <person name="Tsubouchi T."/>
            <person name="Morono Y."/>
            <person name="Uchiyama I."/>
            <person name="Ito T."/>
            <person name="Fujiyama A."/>
            <person name="Inagaki F."/>
            <person name="Takami H."/>
        </authorList>
    </citation>
    <scope>NUCLEOTIDE SEQUENCE</scope>
    <source>
        <strain evidence="1">Expedition CK06-06</strain>
    </source>
</reference>
<comment type="caution">
    <text evidence="1">The sequence shown here is derived from an EMBL/GenBank/DDBJ whole genome shotgun (WGS) entry which is preliminary data.</text>
</comment>